<evidence type="ECO:0000313" key="7">
    <source>
        <dbReference type="EMBL" id="UJO11640.1"/>
    </source>
</evidence>
<accession>A0A9Q8P353</accession>
<keyword evidence="3" id="KW-0687">Ribonucleoprotein</keyword>
<evidence type="ECO:0000256" key="1">
    <source>
        <dbReference type="ARBA" id="ARBA00008760"/>
    </source>
</evidence>
<keyword evidence="2 7" id="KW-0689">Ribosomal protein</keyword>
<protein>
    <recommendedName>
        <fullName evidence="4">Large ribosomal subunit protein bL28m</fullName>
    </recommendedName>
</protein>
<keyword evidence="8" id="KW-1185">Reference proteome</keyword>
<feature type="compositionally biased region" description="Basic and acidic residues" evidence="6">
    <location>
        <begin position="321"/>
        <end position="335"/>
    </location>
</feature>
<dbReference type="OMA" id="QRWINKT"/>
<comment type="similarity">
    <text evidence="1">Belongs to the bacterial ribosomal protein bL28 family.</text>
</comment>
<dbReference type="PANTHER" id="PTHR13528:SF2">
    <property type="entry name" value="LARGE RIBOSOMAL SUBUNIT PROTEIN BL28M"/>
    <property type="match status" value="1"/>
</dbReference>
<dbReference type="PANTHER" id="PTHR13528">
    <property type="entry name" value="39S RIBOSOMAL PROTEIN L28, MITOCHONDRIAL"/>
    <property type="match status" value="1"/>
</dbReference>
<proteinExistence type="inferred from homology"/>
<dbReference type="GeneID" id="71980773"/>
<dbReference type="AlphaFoldDB" id="A0A9Q8P353"/>
<dbReference type="Gene3D" id="2.30.170.40">
    <property type="entry name" value="Ribosomal protein L28/L24"/>
    <property type="match status" value="1"/>
</dbReference>
<dbReference type="EMBL" id="CP090163">
    <property type="protein sequence ID" value="UJO11640.1"/>
    <property type="molecule type" value="Genomic_DNA"/>
</dbReference>
<evidence type="ECO:0000313" key="8">
    <source>
        <dbReference type="Proteomes" id="UP000756132"/>
    </source>
</evidence>
<sequence length="346" mass="40243">MAALFRRSSRQICHCQRSFSTSTPLAVSLQWDKNDAEALKEVLPPYPYGESRWYKQSNRGLYGDQRMQTGNNVSDKYEVKTRRQWHPNIFTRKLFSRALNRNVQVRVSARVLRTIDKLGGLDEYLLGEKEARIKELGVSGWWLRWAIMQTPSIKKRFAEERVRLGLPAQREDLEAVTEAIENSTPDEEAEFLEETESVIMDDAFQVDQDVATPIIKFRVGPGQHVMLTADGWRRTRPDPSYFITKRKERIASSAFPEYVEKRMEVFEKELEKRQQRAKVTGQGVITDEEVKMLIKSTRRQLRAELKEKVDTMYDEKIAAKERGKAERKLEKEQKKASSGLPELLEV</sequence>
<dbReference type="InterPro" id="IPR037147">
    <property type="entry name" value="Ribosomal_bL28_sf"/>
</dbReference>
<dbReference type="RefSeq" id="XP_047756006.1">
    <property type="nucleotide sequence ID" value="XM_047900043.1"/>
</dbReference>
<dbReference type="GO" id="GO:0003735">
    <property type="term" value="F:structural constituent of ribosome"/>
    <property type="evidence" value="ECO:0007669"/>
    <property type="project" value="InterPro"/>
</dbReference>
<evidence type="ECO:0000256" key="6">
    <source>
        <dbReference type="SAM" id="MobiDB-lite"/>
    </source>
</evidence>
<organism evidence="7 8">
    <name type="scientific">Passalora fulva</name>
    <name type="common">Tomato leaf mold</name>
    <name type="synonym">Cladosporium fulvum</name>
    <dbReference type="NCBI Taxonomy" id="5499"/>
    <lineage>
        <taxon>Eukaryota</taxon>
        <taxon>Fungi</taxon>
        <taxon>Dikarya</taxon>
        <taxon>Ascomycota</taxon>
        <taxon>Pezizomycotina</taxon>
        <taxon>Dothideomycetes</taxon>
        <taxon>Dothideomycetidae</taxon>
        <taxon>Mycosphaerellales</taxon>
        <taxon>Mycosphaerellaceae</taxon>
        <taxon>Fulvia</taxon>
    </lineage>
</organism>
<dbReference type="KEGG" id="ffu:CLAFUR5_00895"/>
<evidence type="ECO:0000256" key="5">
    <source>
        <dbReference type="ARBA" id="ARBA00037226"/>
    </source>
</evidence>
<dbReference type="Proteomes" id="UP000756132">
    <property type="component" value="Chromosome 1"/>
</dbReference>
<dbReference type="GO" id="GO:0005762">
    <property type="term" value="C:mitochondrial large ribosomal subunit"/>
    <property type="evidence" value="ECO:0007669"/>
    <property type="project" value="TreeGrafter"/>
</dbReference>
<feature type="region of interest" description="Disordered" evidence="6">
    <location>
        <begin position="321"/>
        <end position="346"/>
    </location>
</feature>
<dbReference type="InterPro" id="IPR026569">
    <property type="entry name" value="Ribosomal_bL28"/>
</dbReference>
<dbReference type="OrthoDB" id="361870at2759"/>
<comment type="function">
    <text evidence="5">Component of the mitochondrial ribosome (mitoribosome), a dedicated translation machinery responsible for the synthesis of mitochondrial genome-encoded proteins, including at least some of the essential transmembrane subunits of the mitochondrial respiratory chain. The mitoribosomes are attached to the mitochondrial inner membrane and translation products are cotranslationally integrated into the membrane.</text>
</comment>
<dbReference type="FunFam" id="2.30.170.40:FF:000003">
    <property type="entry name" value="54S ribosomal protein L24"/>
    <property type="match status" value="1"/>
</dbReference>
<reference evidence="7" key="2">
    <citation type="journal article" date="2022" name="Microb. Genom.">
        <title>A chromosome-scale genome assembly of the tomato pathogen Cladosporium fulvum reveals a compartmentalized genome architecture and the presence of a dispensable chromosome.</title>
        <authorList>
            <person name="Zaccaron A.Z."/>
            <person name="Chen L.H."/>
            <person name="Samaras A."/>
            <person name="Stergiopoulos I."/>
        </authorList>
    </citation>
    <scope>NUCLEOTIDE SEQUENCE</scope>
    <source>
        <strain evidence="7">Race5_Kim</strain>
    </source>
</reference>
<dbReference type="InterPro" id="IPR034704">
    <property type="entry name" value="Ribosomal_bL28/bL31-like_sf"/>
</dbReference>
<dbReference type="SUPFAM" id="SSF143800">
    <property type="entry name" value="L28p-like"/>
    <property type="match status" value="1"/>
</dbReference>
<evidence type="ECO:0000256" key="4">
    <source>
        <dbReference type="ARBA" id="ARBA00035269"/>
    </source>
</evidence>
<dbReference type="Pfam" id="PF00830">
    <property type="entry name" value="Ribosomal_L28"/>
    <property type="match status" value="1"/>
</dbReference>
<name>A0A9Q8P353_PASFU</name>
<evidence type="ECO:0000256" key="2">
    <source>
        <dbReference type="ARBA" id="ARBA00022980"/>
    </source>
</evidence>
<reference evidence="7" key="1">
    <citation type="submission" date="2021-12" db="EMBL/GenBank/DDBJ databases">
        <authorList>
            <person name="Zaccaron A."/>
            <person name="Stergiopoulos I."/>
        </authorList>
    </citation>
    <scope>NUCLEOTIDE SEQUENCE</scope>
    <source>
        <strain evidence="7">Race5_Kim</strain>
    </source>
</reference>
<evidence type="ECO:0000256" key="3">
    <source>
        <dbReference type="ARBA" id="ARBA00023274"/>
    </source>
</evidence>
<gene>
    <name evidence="7" type="ORF">CLAFUR5_00895</name>
</gene>